<dbReference type="RefSeq" id="WP_132290587.1">
    <property type="nucleotide sequence ID" value="NZ_SMFU01000008.1"/>
</dbReference>
<dbReference type="PROSITE" id="PS00815">
    <property type="entry name" value="AIPM_HOMOCIT_SYNTH_1"/>
    <property type="match status" value="1"/>
</dbReference>
<dbReference type="FunFam" id="3.30.160.270:FF:000003">
    <property type="entry name" value="2-isopropylmalate synthase"/>
    <property type="match status" value="1"/>
</dbReference>
<dbReference type="InterPro" id="IPR054691">
    <property type="entry name" value="LeuA/HCS_post-cat"/>
</dbReference>
<keyword evidence="14" id="KW-0963">Cytoplasm</keyword>
<dbReference type="GO" id="GO:0003985">
    <property type="term" value="F:acetyl-CoA C-acetyltransferase activity"/>
    <property type="evidence" value="ECO:0007669"/>
    <property type="project" value="UniProtKB-UniRule"/>
</dbReference>
<dbReference type="InterPro" id="IPR013709">
    <property type="entry name" value="2-isopropylmalate_synth_dimer"/>
</dbReference>
<dbReference type="PROSITE" id="PS00816">
    <property type="entry name" value="AIPM_HOMOCIT_SYNTH_2"/>
    <property type="match status" value="1"/>
</dbReference>
<evidence type="ECO:0000256" key="11">
    <source>
        <dbReference type="ARBA" id="ARBA00023304"/>
    </source>
</evidence>
<dbReference type="GO" id="GO:0030145">
    <property type="term" value="F:manganese ion binding"/>
    <property type="evidence" value="ECO:0007669"/>
    <property type="project" value="UniProtKB-UniRule"/>
</dbReference>
<dbReference type="Pfam" id="PF08502">
    <property type="entry name" value="LeuA_dimer"/>
    <property type="match status" value="1"/>
</dbReference>
<evidence type="ECO:0000256" key="8">
    <source>
        <dbReference type="ARBA" id="ARBA00022679"/>
    </source>
</evidence>
<comment type="similarity">
    <text evidence="3 14">Belongs to the alpha-IPM synthase/homocitrate synthase family. LeuA type 1 subfamily.</text>
</comment>
<dbReference type="Pfam" id="PF22617">
    <property type="entry name" value="HCS_D2"/>
    <property type="match status" value="1"/>
</dbReference>
<keyword evidence="6 14" id="KW-0432">Leucine biosynthesis</keyword>
<name>A0A4R1GFC3_9GAMM</name>
<proteinExistence type="inferred from homology"/>
<comment type="caution">
    <text evidence="16">The sequence shown here is derived from an EMBL/GenBank/DDBJ whole genome shotgun (WGS) entry which is preliminary data.</text>
</comment>
<dbReference type="InterPro" id="IPR005671">
    <property type="entry name" value="LeuA_bact_synth"/>
</dbReference>
<evidence type="ECO:0000256" key="14">
    <source>
        <dbReference type="HAMAP-Rule" id="MF_01025"/>
    </source>
</evidence>
<dbReference type="FunFam" id="1.10.238.260:FF:000001">
    <property type="entry name" value="2-isopropylmalate synthase"/>
    <property type="match status" value="1"/>
</dbReference>
<dbReference type="GO" id="GO:0009098">
    <property type="term" value="P:L-leucine biosynthetic process"/>
    <property type="evidence" value="ECO:0007669"/>
    <property type="project" value="UniProtKB-UniRule"/>
</dbReference>
<dbReference type="HAMAP" id="MF_01025">
    <property type="entry name" value="LeuA_type1"/>
    <property type="match status" value="1"/>
</dbReference>
<dbReference type="InterPro" id="IPR002034">
    <property type="entry name" value="AIPM/Hcit_synth_CS"/>
</dbReference>
<dbReference type="SUPFAM" id="SSF51569">
    <property type="entry name" value="Aldolase"/>
    <property type="match status" value="1"/>
</dbReference>
<dbReference type="AlphaFoldDB" id="A0A4R1GFC3"/>
<dbReference type="OrthoDB" id="9803573at2"/>
<evidence type="ECO:0000313" key="16">
    <source>
        <dbReference type="EMBL" id="TCK06904.1"/>
    </source>
</evidence>
<evidence type="ECO:0000256" key="2">
    <source>
        <dbReference type="ARBA" id="ARBA00004689"/>
    </source>
</evidence>
<dbReference type="NCBIfam" id="TIGR00973">
    <property type="entry name" value="leuA_bact"/>
    <property type="match status" value="1"/>
</dbReference>
<feature type="binding site" evidence="14">
    <location>
        <position position="206"/>
    </location>
    <ligand>
        <name>Mn(2+)</name>
        <dbReference type="ChEBI" id="CHEBI:29035"/>
    </ligand>
</feature>
<keyword evidence="17" id="KW-1185">Reference proteome</keyword>
<keyword evidence="10 14" id="KW-0464">Manganese</keyword>
<dbReference type="EC" id="2.3.3.13" evidence="4 14"/>
<feature type="binding site" evidence="14">
    <location>
        <position position="204"/>
    </location>
    <ligand>
        <name>Mn(2+)</name>
        <dbReference type="ChEBI" id="CHEBI:29035"/>
    </ligand>
</feature>
<feature type="region of interest" description="Regulatory domain" evidence="14">
    <location>
        <begin position="395"/>
        <end position="513"/>
    </location>
</feature>
<evidence type="ECO:0000256" key="10">
    <source>
        <dbReference type="ARBA" id="ARBA00023211"/>
    </source>
</evidence>
<comment type="catalytic activity">
    <reaction evidence="1 14">
        <text>3-methyl-2-oxobutanoate + acetyl-CoA + H2O = (2S)-2-isopropylmalate + CoA + H(+)</text>
        <dbReference type="Rhea" id="RHEA:21524"/>
        <dbReference type="ChEBI" id="CHEBI:1178"/>
        <dbReference type="ChEBI" id="CHEBI:11851"/>
        <dbReference type="ChEBI" id="CHEBI:15377"/>
        <dbReference type="ChEBI" id="CHEBI:15378"/>
        <dbReference type="ChEBI" id="CHEBI:57287"/>
        <dbReference type="ChEBI" id="CHEBI:57288"/>
        <dbReference type="EC" id="2.3.3.13"/>
    </reaction>
</comment>
<gene>
    <name evidence="14" type="primary">leuA</name>
    <name evidence="16" type="ORF">CLV83_1754</name>
</gene>
<dbReference type="InterPro" id="IPR000891">
    <property type="entry name" value="PYR_CT"/>
</dbReference>
<evidence type="ECO:0000256" key="1">
    <source>
        <dbReference type="ARBA" id="ARBA00000064"/>
    </source>
</evidence>
<dbReference type="Pfam" id="PF00682">
    <property type="entry name" value="HMGL-like"/>
    <property type="match status" value="1"/>
</dbReference>
<dbReference type="InterPro" id="IPR050073">
    <property type="entry name" value="2-IPM_HCS-like"/>
</dbReference>
<evidence type="ECO:0000256" key="3">
    <source>
        <dbReference type="ARBA" id="ARBA00009396"/>
    </source>
</evidence>
<dbReference type="Gene3D" id="1.10.238.260">
    <property type="match status" value="1"/>
</dbReference>
<evidence type="ECO:0000256" key="7">
    <source>
        <dbReference type="ARBA" id="ARBA00022605"/>
    </source>
</evidence>
<evidence type="ECO:0000256" key="5">
    <source>
        <dbReference type="ARBA" id="ARBA00018198"/>
    </source>
</evidence>
<dbReference type="Gene3D" id="3.20.20.70">
    <property type="entry name" value="Aldolase class I"/>
    <property type="match status" value="1"/>
</dbReference>
<evidence type="ECO:0000256" key="6">
    <source>
        <dbReference type="ARBA" id="ARBA00022430"/>
    </source>
</evidence>
<dbReference type="InterPro" id="IPR036230">
    <property type="entry name" value="LeuA_allosteric_dom_sf"/>
</dbReference>
<dbReference type="PROSITE" id="PS50991">
    <property type="entry name" value="PYR_CT"/>
    <property type="match status" value="1"/>
</dbReference>
<dbReference type="NCBIfam" id="NF002086">
    <property type="entry name" value="PRK00915.1-3"/>
    <property type="match status" value="1"/>
</dbReference>
<keyword evidence="8 14" id="KW-0808">Transferase</keyword>
<dbReference type="Gene3D" id="3.30.160.270">
    <property type="match status" value="1"/>
</dbReference>
<protein>
    <recommendedName>
        <fullName evidence="5 14">2-isopropylmalate synthase</fullName>
        <ecNumber evidence="4 14">2.3.3.13</ecNumber>
    </recommendedName>
    <alternativeName>
        <fullName evidence="12 14">Alpha-IPM synthase</fullName>
    </alternativeName>
    <alternativeName>
        <fullName evidence="14">Alpha-isopropylmalate synthase</fullName>
    </alternativeName>
</protein>
<dbReference type="EMBL" id="SMFU01000008">
    <property type="protein sequence ID" value="TCK06904.1"/>
    <property type="molecule type" value="Genomic_DNA"/>
</dbReference>
<dbReference type="PANTHER" id="PTHR10277:SF9">
    <property type="entry name" value="2-ISOPROPYLMALATE SYNTHASE 1, CHLOROPLASTIC-RELATED"/>
    <property type="match status" value="1"/>
</dbReference>
<dbReference type="Proteomes" id="UP000294546">
    <property type="component" value="Unassembled WGS sequence"/>
</dbReference>
<evidence type="ECO:0000259" key="15">
    <source>
        <dbReference type="PROSITE" id="PS50991"/>
    </source>
</evidence>
<organism evidence="16 17">
    <name type="scientific">Marinobacterium mangrovicola</name>
    <dbReference type="NCBI Taxonomy" id="1476959"/>
    <lineage>
        <taxon>Bacteria</taxon>
        <taxon>Pseudomonadati</taxon>
        <taxon>Pseudomonadota</taxon>
        <taxon>Gammaproteobacteria</taxon>
        <taxon>Oceanospirillales</taxon>
        <taxon>Oceanospirillaceae</taxon>
        <taxon>Marinobacterium</taxon>
    </lineage>
</organism>
<comment type="pathway">
    <text evidence="2 14">Amino-acid biosynthesis; L-leucine biosynthesis; L-leucine from 3-methyl-2-oxobutanoate: step 1/4.</text>
</comment>
<feature type="binding site" evidence="14">
    <location>
        <position position="16"/>
    </location>
    <ligand>
        <name>Mn(2+)</name>
        <dbReference type="ChEBI" id="CHEBI:29035"/>
    </ligand>
</feature>
<dbReference type="FunFam" id="3.20.20.70:FF:000010">
    <property type="entry name" value="2-isopropylmalate synthase"/>
    <property type="match status" value="1"/>
</dbReference>
<evidence type="ECO:0000256" key="12">
    <source>
        <dbReference type="ARBA" id="ARBA00029993"/>
    </source>
</evidence>
<feature type="domain" description="Pyruvate carboxyltransferase" evidence="15">
    <location>
        <begin position="7"/>
        <end position="269"/>
    </location>
</feature>
<evidence type="ECO:0000256" key="13">
    <source>
        <dbReference type="ARBA" id="ARBA00037629"/>
    </source>
</evidence>
<dbReference type="PANTHER" id="PTHR10277">
    <property type="entry name" value="HOMOCITRATE SYNTHASE-RELATED"/>
    <property type="match status" value="1"/>
</dbReference>
<dbReference type="GO" id="GO:0003852">
    <property type="term" value="F:2-isopropylmalate synthase activity"/>
    <property type="evidence" value="ECO:0007669"/>
    <property type="project" value="UniProtKB-UniRule"/>
</dbReference>
<evidence type="ECO:0000256" key="4">
    <source>
        <dbReference type="ARBA" id="ARBA00012973"/>
    </source>
</evidence>
<dbReference type="SUPFAM" id="SSF110921">
    <property type="entry name" value="2-isopropylmalate synthase LeuA, allosteric (dimerisation) domain"/>
    <property type="match status" value="1"/>
</dbReference>
<keyword evidence="11 14" id="KW-0100">Branched-chain amino acid biosynthesis</keyword>
<dbReference type="UniPathway" id="UPA00048">
    <property type="reaction ID" value="UER00070"/>
</dbReference>
<dbReference type="CDD" id="cd07940">
    <property type="entry name" value="DRE_TIM_IPMS"/>
    <property type="match status" value="1"/>
</dbReference>
<comment type="function">
    <text evidence="13 14">Catalyzes the condensation of the acetyl group of acetyl-CoA with 3-methyl-2-oxobutanoate (2-ketoisovalerate) to form 3-carboxy-3-hydroxy-4-methylpentanoate (2-isopropylmalate).</text>
</comment>
<reference evidence="16 17" key="1">
    <citation type="submission" date="2019-03" db="EMBL/GenBank/DDBJ databases">
        <title>Genomic Encyclopedia of Archaeal and Bacterial Type Strains, Phase II (KMG-II): from individual species to whole genera.</title>
        <authorList>
            <person name="Goeker M."/>
        </authorList>
    </citation>
    <scope>NUCLEOTIDE SEQUENCE [LARGE SCALE GENOMIC DNA]</scope>
    <source>
        <strain evidence="16 17">DSM 27697</strain>
    </source>
</reference>
<evidence type="ECO:0000256" key="9">
    <source>
        <dbReference type="ARBA" id="ARBA00022723"/>
    </source>
</evidence>
<comment type="subunit">
    <text evidence="14">Homodimer.</text>
</comment>
<feature type="binding site" evidence="14">
    <location>
        <position position="240"/>
    </location>
    <ligand>
        <name>Mn(2+)</name>
        <dbReference type="ChEBI" id="CHEBI:29035"/>
    </ligand>
</feature>
<evidence type="ECO:0000313" key="17">
    <source>
        <dbReference type="Proteomes" id="UP000294546"/>
    </source>
</evidence>
<keyword evidence="7 14" id="KW-0028">Amino-acid biosynthesis</keyword>
<dbReference type="GO" id="GO:0005829">
    <property type="term" value="C:cytosol"/>
    <property type="evidence" value="ECO:0007669"/>
    <property type="project" value="TreeGrafter"/>
</dbReference>
<sequence length="513" mass="55432">MSSQDRVIVFDTTLRDGEQSPGASMTRDEKLRIARQLERMRVDVIEAGFAIASVGDFESVQAIARTIKDSTVCSLSRALDGDIDRAGEALREANSGRIHTFIATSPIHMKYKLQMEPDQVVENAVRAVKRARGLIDDVEFSLEDASRSEMDFMCRIIEQVIDAGARTINIPDTVGYAVPEEFGQRIGELIQRIPNADKAIFSVHCHNDLGLAVANSLAAVSAGARQVECTINGLGERAGNAALEEIVMALRTRKDMLGLETAIDTTQIVPASRLVSSVTGFPVQPNKAIVGANAFAHESGIHQDGVLKHRETYEIMTAQDVGWGTNRMVLGKHSGRAAFRARLEELGTTFATDAELNTAFTRFKELADKKHEIFDEDLMALVSDARAEAASEKYRLTSLSVTSQTGETPVANIKVMIDGEEYAAESEGSGPVDATFKAIEQVAKSGASLLIYSVNAVTEGTDSQGEVTVRLEKGGRIVNGLGADTDIIIASGKAYLHALNMLDANIQKAHPQV</sequence>
<comment type="cofactor">
    <cofactor evidence="14">
        <name>Mn(2+)</name>
        <dbReference type="ChEBI" id="CHEBI:29035"/>
    </cofactor>
</comment>
<dbReference type="SMART" id="SM00917">
    <property type="entry name" value="LeuA_dimer"/>
    <property type="match status" value="1"/>
</dbReference>
<accession>A0A4R1GFC3</accession>
<dbReference type="NCBIfam" id="NF002087">
    <property type="entry name" value="PRK00915.1-4"/>
    <property type="match status" value="1"/>
</dbReference>
<keyword evidence="9 14" id="KW-0479">Metal-binding</keyword>
<dbReference type="InterPro" id="IPR013785">
    <property type="entry name" value="Aldolase_TIM"/>
</dbReference>